<protein>
    <submittedName>
        <fullName evidence="2">Uncharacterized protein</fullName>
    </submittedName>
</protein>
<comment type="caution">
    <text evidence="2">The sequence shown here is derived from an EMBL/GenBank/DDBJ whole genome shotgun (WGS) entry which is preliminary data.</text>
</comment>
<accession>A0ABQ7ALT9</accession>
<name>A0ABQ7ALT9_BRACR</name>
<feature type="region of interest" description="Disordered" evidence="1">
    <location>
        <begin position="68"/>
        <end position="108"/>
    </location>
</feature>
<sequence length="108" mass="12154">MSVRISLFSCSVGFISLDTPIALSGSISRFKGLDLATPLCPPHWEEPVTTSFNTSAYARITRRTPSVRIEENVRHHAMAPEKEDTTSTTNPFLDDPNDHHRKHPIRLK</sequence>
<reference evidence="2 3" key="1">
    <citation type="journal article" date="2020" name="BMC Genomics">
        <title>Intraspecific diversification of the crop wild relative Brassica cretica Lam. using demographic model selection.</title>
        <authorList>
            <person name="Kioukis A."/>
            <person name="Michalopoulou V.A."/>
            <person name="Briers L."/>
            <person name="Pirintsos S."/>
            <person name="Studholme D.J."/>
            <person name="Pavlidis P."/>
            <person name="Sarris P.F."/>
        </authorList>
    </citation>
    <scope>NUCLEOTIDE SEQUENCE [LARGE SCALE GENOMIC DNA]</scope>
    <source>
        <strain evidence="3">cv. PFS-1207/04</strain>
    </source>
</reference>
<proteinExistence type="predicted"/>
<feature type="compositionally biased region" description="Basic and acidic residues" evidence="1">
    <location>
        <begin position="68"/>
        <end position="85"/>
    </location>
</feature>
<dbReference type="Proteomes" id="UP000266723">
    <property type="component" value="Unassembled WGS sequence"/>
</dbReference>
<dbReference type="EMBL" id="QGKV02002055">
    <property type="protein sequence ID" value="KAF3498857.1"/>
    <property type="molecule type" value="Genomic_DNA"/>
</dbReference>
<evidence type="ECO:0000313" key="2">
    <source>
        <dbReference type="EMBL" id="KAF3498857.1"/>
    </source>
</evidence>
<organism evidence="2 3">
    <name type="scientific">Brassica cretica</name>
    <name type="common">Mustard</name>
    <dbReference type="NCBI Taxonomy" id="69181"/>
    <lineage>
        <taxon>Eukaryota</taxon>
        <taxon>Viridiplantae</taxon>
        <taxon>Streptophyta</taxon>
        <taxon>Embryophyta</taxon>
        <taxon>Tracheophyta</taxon>
        <taxon>Spermatophyta</taxon>
        <taxon>Magnoliopsida</taxon>
        <taxon>eudicotyledons</taxon>
        <taxon>Gunneridae</taxon>
        <taxon>Pentapetalae</taxon>
        <taxon>rosids</taxon>
        <taxon>malvids</taxon>
        <taxon>Brassicales</taxon>
        <taxon>Brassicaceae</taxon>
        <taxon>Brassiceae</taxon>
        <taxon>Brassica</taxon>
    </lineage>
</organism>
<gene>
    <name evidence="2" type="ORF">DY000_02053211</name>
</gene>
<feature type="compositionally biased region" description="Basic residues" evidence="1">
    <location>
        <begin position="99"/>
        <end position="108"/>
    </location>
</feature>
<keyword evidence="3" id="KW-1185">Reference proteome</keyword>
<evidence type="ECO:0000313" key="3">
    <source>
        <dbReference type="Proteomes" id="UP000266723"/>
    </source>
</evidence>
<evidence type="ECO:0000256" key="1">
    <source>
        <dbReference type="SAM" id="MobiDB-lite"/>
    </source>
</evidence>